<reference evidence="2" key="1">
    <citation type="submission" date="2016-03" db="EMBL/GenBank/DDBJ databases">
        <title>Co-evolution between Pasteurellaceae and their hosts.</title>
        <authorList>
            <person name="Hansen M.J."/>
            <person name="Bojesen A.M."/>
            <person name="Planet P."/>
        </authorList>
    </citation>
    <scope>NUCLEOTIDE SEQUENCE</scope>
    <source>
        <strain evidence="2">146/S8/89</strain>
    </source>
</reference>
<dbReference type="GO" id="GO:0016646">
    <property type="term" value="F:oxidoreductase activity, acting on the CH-NH group of donors, NAD or NADP as acceptor"/>
    <property type="evidence" value="ECO:0007669"/>
    <property type="project" value="TreeGrafter"/>
</dbReference>
<dbReference type="AlphaFoldDB" id="A0A9X4SII0"/>
<accession>A0A9X4SII0</accession>
<protein>
    <recommendedName>
        <fullName evidence="1">NAD(P)-binding domain-containing protein</fullName>
    </recommendedName>
</protein>
<dbReference type="InterPro" id="IPR036291">
    <property type="entry name" value="NAD(P)-bd_dom_sf"/>
</dbReference>
<dbReference type="Pfam" id="PF13460">
    <property type="entry name" value="NAD_binding_10"/>
    <property type="match status" value="1"/>
</dbReference>
<comment type="caution">
    <text evidence="2">The sequence shown here is derived from an EMBL/GenBank/DDBJ whole genome shotgun (WGS) entry which is preliminary data.</text>
</comment>
<evidence type="ECO:0000259" key="1">
    <source>
        <dbReference type="Pfam" id="PF13460"/>
    </source>
</evidence>
<sequence length="216" mass="24107">MKVLLIGGTGYTGKAVCDELLQRGHQVILVTRQPQNIQATEQLQAISLSLTDVNELAKQFAQVDVVVNTAVPDRESPDFVEKVWQMERALVEAAKLTKVRLFLLGGAGSLYVTPTIQLVDTPEFPAEFKREATLFKEVLAWLKQQQDVNWTMISPAPVYFNGSPFTERKGQYRVAKDEVLMLDGQPTGISNFDLAVAIVDELEQAKFSQQRFTAGY</sequence>
<evidence type="ECO:0000313" key="3">
    <source>
        <dbReference type="Proteomes" id="UP001155500"/>
    </source>
</evidence>
<dbReference type="PANTHER" id="PTHR43355:SF2">
    <property type="entry name" value="FLAVIN REDUCTASE (NADPH)"/>
    <property type="match status" value="1"/>
</dbReference>
<gene>
    <name evidence="2" type="ORF">A6A20_08525</name>
</gene>
<dbReference type="InterPro" id="IPR016040">
    <property type="entry name" value="NAD(P)-bd_dom"/>
</dbReference>
<dbReference type="PANTHER" id="PTHR43355">
    <property type="entry name" value="FLAVIN REDUCTASE (NADPH)"/>
    <property type="match status" value="1"/>
</dbReference>
<organism evidence="2 3">
    <name type="scientific">Volucribacter amazonae</name>
    <dbReference type="NCBI Taxonomy" id="256731"/>
    <lineage>
        <taxon>Bacteria</taxon>
        <taxon>Pseudomonadati</taxon>
        <taxon>Pseudomonadota</taxon>
        <taxon>Gammaproteobacteria</taxon>
        <taxon>Pasteurellales</taxon>
        <taxon>Pasteurellaceae</taxon>
        <taxon>Volucribacter</taxon>
    </lineage>
</organism>
<dbReference type="InterPro" id="IPR051606">
    <property type="entry name" value="Polyketide_Oxido-like"/>
</dbReference>
<name>A0A9X4SII0_9PAST</name>
<dbReference type="SUPFAM" id="SSF51735">
    <property type="entry name" value="NAD(P)-binding Rossmann-fold domains"/>
    <property type="match status" value="1"/>
</dbReference>
<feature type="domain" description="NAD(P)-binding" evidence="1">
    <location>
        <begin position="7"/>
        <end position="203"/>
    </location>
</feature>
<dbReference type="EMBL" id="LWID01000001">
    <property type="protein sequence ID" value="MDG6895665.1"/>
    <property type="molecule type" value="Genomic_DNA"/>
</dbReference>
<keyword evidence="3" id="KW-1185">Reference proteome</keyword>
<proteinExistence type="predicted"/>
<dbReference type="Gene3D" id="3.40.50.720">
    <property type="entry name" value="NAD(P)-binding Rossmann-like Domain"/>
    <property type="match status" value="1"/>
</dbReference>
<evidence type="ECO:0000313" key="2">
    <source>
        <dbReference type="EMBL" id="MDG6895665.1"/>
    </source>
</evidence>
<dbReference type="Proteomes" id="UP001155500">
    <property type="component" value="Unassembled WGS sequence"/>
</dbReference>
<dbReference type="RefSeq" id="WP_279573038.1">
    <property type="nucleotide sequence ID" value="NZ_LWID01000001.1"/>
</dbReference>